<evidence type="ECO:0000256" key="4">
    <source>
        <dbReference type="ARBA" id="ARBA00022695"/>
    </source>
</evidence>
<dbReference type="Pfam" id="PF01743">
    <property type="entry name" value="PolyA_pol"/>
    <property type="match status" value="1"/>
</dbReference>
<evidence type="ECO:0000256" key="5">
    <source>
        <dbReference type="ARBA" id="ARBA00022723"/>
    </source>
</evidence>
<keyword evidence="7" id="KW-0460">Magnesium</keyword>
<evidence type="ECO:0000256" key="7">
    <source>
        <dbReference type="ARBA" id="ARBA00022842"/>
    </source>
</evidence>
<evidence type="ECO:0008006" key="13">
    <source>
        <dbReference type="Google" id="ProtNLM"/>
    </source>
</evidence>
<dbReference type="GO" id="GO:0000049">
    <property type="term" value="F:tRNA binding"/>
    <property type="evidence" value="ECO:0007669"/>
    <property type="project" value="TreeGrafter"/>
</dbReference>
<evidence type="ECO:0000259" key="10">
    <source>
        <dbReference type="Pfam" id="PF12627"/>
    </source>
</evidence>
<evidence type="ECO:0000256" key="3">
    <source>
        <dbReference type="ARBA" id="ARBA00022694"/>
    </source>
</evidence>
<comment type="caution">
    <text evidence="11">The sequence shown here is derived from an EMBL/GenBank/DDBJ whole genome shotgun (WGS) entry which is preliminary data.</text>
</comment>
<accession>A0A8J3HRZ5</accession>
<keyword evidence="12" id="KW-1185">Reference proteome</keyword>
<keyword evidence="4" id="KW-0548">Nucleotidyltransferase</keyword>
<dbReference type="EMBL" id="BNGU01000004">
    <property type="protein sequence ID" value="GHM59198.1"/>
    <property type="molecule type" value="Genomic_DNA"/>
</dbReference>
<name>A0A8J3HRZ5_9RICK</name>
<dbReference type="GO" id="GO:0016779">
    <property type="term" value="F:nucleotidyltransferase activity"/>
    <property type="evidence" value="ECO:0007669"/>
    <property type="project" value="UniProtKB-KW"/>
</dbReference>
<dbReference type="PANTHER" id="PTHR46173:SF1">
    <property type="entry name" value="CCA TRNA NUCLEOTIDYLTRANSFERASE 1, MITOCHONDRIAL"/>
    <property type="match status" value="1"/>
</dbReference>
<dbReference type="GO" id="GO:0008033">
    <property type="term" value="P:tRNA processing"/>
    <property type="evidence" value="ECO:0007669"/>
    <property type="project" value="UniProtKB-KW"/>
</dbReference>
<dbReference type="AlphaFoldDB" id="A0A8J3HRZ5"/>
<evidence type="ECO:0000256" key="1">
    <source>
        <dbReference type="ARBA" id="ARBA00001946"/>
    </source>
</evidence>
<keyword evidence="5" id="KW-0479">Metal-binding</keyword>
<evidence type="ECO:0000256" key="6">
    <source>
        <dbReference type="ARBA" id="ARBA00022741"/>
    </source>
</evidence>
<gene>
    <name evidence="11" type="ORF">sL5_01910</name>
</gene>
<dbReference type="SUPFAM" id="SSF81891">
    <property type="entry name" value="Poly A polymerase C-terminal region-like"/>
    <property type="match status" value="1"/>
</dbReference>
<sequence length="414" mass="47199">MQISQNWIASKEARLIIEAIEKSGGEIRFVGGCVRDNVLEREVHDIDLATNLLPEEVIAALEASNITVIPTGLKHGTVTAVLNQQPFEITTLRHDIRCDGRHAEIEFTNSWQADASRRDFTFNALYADKYGNIYDYFDGLEDLRQRKLSFIGSPEARIKEDYLRILRAFRFHANICIGKISDEILSACSKHAEMISSLSGERIRDEMLKLLSCSDYLVPTLVSMQKCDVLQKIIPDKVSCNVLSHKILSEVDSIVKLALLLRTTVADRKSIGEYMSSFLRLSKKQKKKLMFILKNNISTDLSEKEQKRYICLFGLELYKDIIKICCIEAEKNVGEIQKYMLFADSCLIPDFPISGSDLQNIGYRQGKYLGESLKMVRNYWEASSYALTKDELLSYAKSLLSKKIEKIEYIAKKV</sequence>
<comment type="similarity">
    <text evidence="8">Belongs to the tRNA nucleotidyltransferase/poly(A) polymerase family.</text>
</comment>
<comment type="cofactor">
    <cofactor evidence="1">
        <name>Mg(2+)</name>
        <dbReference type="ChEBI" id="CHEBI:18420"/>
    </cofactor>
</comment>
<evidence type="ECO:0000313" key="12">
    <source>
        <dbReference type="Proteomes" id="UP000637906"/>
    </source>
</evidence>
<dbReference type="Gene3D" id="3.30.460.10">
    <property type="entry name" value="Beta Polymerase, domain 2"/>
    <property type="match status" value="1"/>
</dbReference>
<keyword evidence="8" id="KW-0694">RNA-binding</keyword>
<evidence type="ECO:0000313" key="11">
    <source>
        <dbReference type="EMBL" id="GHM59198.1"/>
    </source>
</evidence>
<evidence type="ECO:0000259" key="9">
    <source>
        <dbReference type="Pfam" id="PF01743"/>
    </source>
</evidence>
<dbReference type="InterPro" id="IPR043519">
    <property type="entry name" value="NT_sf"/>
</dbReference>
<dbReference type="PANTHER" id="PTHR46173">
    <property type="entry name" value="CCA TRNA NUCLEOTIDYLTRANSFERASE 1, MITOCHONDRIAL"/>
    <property type="match status" value="1"/>
</dbReference>
<proteinExistence type="inferred from homology"/>
<keyword evidence="2 8" id="KW-0808">Transferase</keyword>
<dbReference type="Proteomes" id="UP000637906">
    <property type="component" value="Unassembled WGS sequence"/>
</dbReference>
<dbReference type="Pfam" id="PF12627">
    <property type="entry name" value="PolyA_pol_RNAbd"/>
    <property type="match status" value="1"/>
</dbReference>
<dbReference type="CDD" id="cd05398">
    <property type="entry name" value="NT_ClassII-CCAase"/>
    <property type="match status" value="1"/>
</dbReference>
<feature type="domain" description="Poly A polymerase head" evidence="9">
    <location>
        <begin position="28"/>
        <end position="148"/>
    </location>
</feature>
<protein>
    <recommendedName>
        <fullName evidence="13">CCA tRNA nucleotidyltransferase</fullName>
    </recommendedName>
</protein>
<dbReference type="InterPro" id="IPR050264">
    <property type="entry name" value="Bact_CCA-adding_enz_type3_sf"/>
</dbReference>
<dbReference type="SUPFAM" id="SSF81301">
    <property type="entry name" value="Nucleotidyltransferase"/>
    <property type="match status" value="1"/>
</dbReference>
<feature type="domain" description="tRNA nucleotidyltransferase/poly(A) polymerase RNA and SrmB- binding" evidence="10">
    <location>
        <begin position="179"/>
        <end position="236"/>
    </location>
</feature>
<dbReference type="Gene3D" id="1.10.3090.10">
    <property type="entry name" value="cca-adding enzyme, domain 2"/>
    <property type="match status" value="1"/>
</dbReference>
<keyword evidence="6" id="KW-0547">Nucleotide-binding</keyword>
<dbReference type="InterPro" id="IPR032828">
    <property type="entry name" value="PolyA_RNA-bd"/>
</dbReference>
<reference evidence="11 12" key="1">
    <citation type="journal article" date="2021" name="Microb. Ecol.">
        <title>Candidatus Mesenet longicola: Novel Endosymbionts of Brontispa longissima that Induce Cytoplasmic Incompatibility.</title>
        <authorList>
            <person name="Takano S."/>
            <person name="Gotoh Y."/>
            <person name="Hayashi T."/>
        </authorList>
    </citation>
    <scope>NUCLEOTIDE SEQUENCE [LARGE SCALE GENOMIC DNA]</scope>
    <source>
        <strain evidence="11">L5</strain>
    </source>
</reference>
<dbReference type="GO" id="GO:0000166">
    <property type="term" value="F:nucleotide binding"/>
    <property type="evidence" value="ECO:0007669"/>
    <property type="project" value="UniProtKB-KW"/>
</dbReference>
<dbReference type="GO" id="GO:0046872">
    <property type="term" value="F:metal ion binding"/>
    <property type="evidence" value="ECO:0007669"/>
    <property type="project" value="UniProtKB-KW"/>
</dbReference>
<organism evidence="11 12">
    <name type="scientific">Candidatus Mesenet longicola</name>
    <dbReference type="NCBI Taxonomy" id="1892558"/>
    <lineage>
        <taxon>Bacteria</taxon>
        <taxon>Pseudomonadati</taxon>
        <taxon>Pseudomonadota</taxon>
        <taxon>Alphaproteobacteria</taxon>
        <taxon>Rickettsiales</taxon>
        <taxon>Anaplasmataceae</taxon>
        <taxon>Candidatus Mesenet</taxon>
    </lineage>
</organism>
<keyword evidence="3" id="KW-0819">tRNA processing</keyword>
<evidence type="ECO:0000256" key="8">
    <source>
        <dbReference type="RuleBase" id="RU003953"/>
    </source>
</evidence>
<evidence type="ECO:0000256" key="2">
    <source>
        <dbReference type="ARBA" id="ARBA00022679"/>
    </source>
</evidence>
<dbReference type="InterPro" id="IPR002646">
    <property type="entry name" value="PolA_pol_head_dom"/>
</dbReference>